<dbReference type="Proteomes" id="UP000311919">
    <property type="component" value="Unassembled WGS sequence"/>
</dbReference>
<feature type="domain" description="Protein bicaudal C homolog 1 KH-like" evidence="2">
    <location>
        <begin position="304"/>
        <end position="351"/>
    </location>
</feature>
<dbReference type="STRING" id="6182.A0A4Z2CYE3"/>
<evidence type="ECO:0000259" key="2">
    <source>
        <dbReference type="Pfam" id="PF22985"/>
    </source>
</evidence>
<dbReference type="Pfam" id="PF22985">
    <property type="entry name" value="KH_BICC1"/>
    <property type="match status" value="2"/>
</dbReference>
<comment type="caution">
    <text evidence="3">The sequence shown here is derived from an EMBL/GenBank/DDBJ whole genome shotgun (WGS) entry which is preliminary data.</text>
</comment>
<dbReference type="Gene3D" id="3.30.310.270">
    <property type="match status" value="2"/>
</dbReference>
<dbReference type="PANTHER" id="PTHR10627:SF69">
    <property type="entry name" value="PROTEIN BICAUDAL C"/>
    <property type="match status" value="1"/>
</dbReference>
<dbReference type="EMBL" id="SKCS01000397">
    <property type="protein sequence ID" value="TNN09263.1"/>
    <property type="molecule type" value="Genomic_DNA"/>
</dbReference>
<evidence type="ECO:0000313" key="3">
    <source>
        <dbReference type="EMBL" id="TNN09263.1"/>
    </source>
</evidence>
<accession>A0A4Z2CYE3</accession>
<dbReference type="PANTHER" id="PTHR10627">
    <property type="entry name" value="SCP160"/>
    <property type="match status" value="1"/>
</dbReference>
<keyword evidence="1" id="KW-0677">Repeat</keyword>
<dbReference type="SUPFAM" id="SSF54791">
    <property type="entry name" value="Eukaryotic type KH-domain (KH-domain type I)"/>
    <property type="match status" value="1"/>
</dbReference>
<protein>
    <submittedName>
        <fullName evidence="3">Protein bicaudal C</fullName>
    </submittedName>
</protein>
<keyword evidence="4" id="KW-1185">Reference proteome</keyword>
<dbReference type="InterPro" id="IPR036612">
    <property type="entry name" value="KH_dom_type_1_sf"/>
</dbReference>
<evidence type="ECO:0000256" key="1">
    <source>
        <dbReference type="ARBA" id="ARBA00022737"/>
    </source>
</evidence>
<name>A0A4Z2CYE3_SCHJA</name>
<dbReference type="GO" id="GO:0005737">
    <property type="term" value="C:cytoplasm"/>
    <property type="evidence" value="ECO:0007669"/>
    <property type="project" value="TreeGrafter"/>
</dbReference>
<dbReference type="OrthoDB" id="271862at2759"/>
<organism evidence="3 4">
    <name type="scientific">Schistosoma japonicum</name>
    <name type="common">Blood fluke</name>
    <dbReference type="NCBI Taxonomy" id="6182"/>
    <lineage>
        <taxon>Eukaryota</taxon>
        <taxon>Metazoa</taxon>
        <taxon>Spiralia</taxon>
        <taxon>Lophotrochozoa</taxon>
        <taxon>Platyhelminthes</taxon>
        <taxon>Trematoda</taxon>
        <taxon>Digenea</taxon>
        <taxon>Strigeidida</taxon>
        <taxon>Schistosomatoidea</taxon>
        <taxon>Schistosomatidae</taxon>
        <taxon>Schistosoma</taxon>
    </lineage>
</organism>
<dbReference type="InterPro" id="IPR054727">
    <property type="entry name" value="BICC1_KH"/>
</dbReference>
<reference evidence="3 4" key="1">
    <citation type="submission" date="2019-03" db="EMBL/GenBank/DDBJ databases">
        <title>An improved genome assembly of the fluke Schistosoma japonicum.</title>
        <authorList>
            <person name="Hu W."/>
            <person name="Luo F."/>
            <person name="Yin M."/>
            <person name="Mo X."/>
            <person name="Sun C."/>
            <person name="Wu Q."/>
            <person name="Zhu B."/>
            <person name="Xiang M."/>
            <person name="Wang J."/>
            <person name="Wang Y."/>
            <person name="Zhang T."/>
            <person name="Xu B."/>
            <person name="Zheng H."/>
            <person name="Feng Z."/>
        </authorList>
    </citation>
    <scope>NUCLEOTIDE SEQUENCE [LARGE SCALE GENOMIC DNA]</scope>
    <source>
        <strain evidence="3">HuSjv2</strain>
        <tissue evidence="3">Worms</tissue>
    </source>
</reference>
<sequence>MLSDKVLSDYFNQFDLDIKNNTFPSNYTNHSNTIIKRVTLKIDVSHTYHSHIIGRYGWNSNLNNSLLKSNQVSISGQLENVEKARKIIRDILPITFTFEIPYLNNEILQQNQNSLFIQQIQNIYNVEIIFRNHYTLVHYCKTTISVKGLTINAKMTKTVVHILMKRYYTQNIDTISVNMYMNMDTKHSSMLNNQIHPENLMKLVNKTTGANIIYSLPSAYSVINSIVTSNQMNKLDYVSNSLKTNEYSNYYLSNEFIKTKLNFIHIYGNVDSVYLARQLITSLLPVALIFDVNLLQGEWLENFDFTNLCQYYEVNLTIRNKLKDVVKSVVIRTIEKNIRSLYIVWELIQQLLLQYTKTYETNNPSWSNSLIYPLENLWSGDMIQSNRQSTEIQSILNRKKKHDHKENYNKENLNDKLSKEQVIMKSTFSSIASSHSSSSSSSSIVHNDQFIKMNILNRNNNSNLYLIDNESNAKYSLSSEHKPYGRNVKILKKP</sequence>
<proteinExistence type="predicted"/>
<feature type="domain" description="Protein bicaudal C homolog 1 KH-like" evidence="2">
    <location>
        <begin position="96"/>
        <end position="171"/>
    </location>
</feature>
<gene>
    <name evidence="3" type="ORF">EWB00_006454</name>
</gene>
<dbReference type="AlphaFoldDB" id="A0A4Z2CYE3"/>
<dbReference type="GO" id="GO:0003723">
    <property type="term" value="F:RNA binding"/>
    <property type="evidence" value="ECO:0007669"/>
    <property type="project" value="InterPro"/>
</dbReference>
<evidence type="ECO:0000313" key="4">
    <source>
        <dbReference type="Proteomes" id="UP000311919"/>
    </source>
</evidence>